<dbReference type="EMBL" id="CAVLGL010000148">
    <property type="protein sequence ID" value="CAK1602873.1"/>
    <property type="molecule type" value="Genomic_DNA"/>
</dbReference>
<gene>
    <name evidence="1" type="ORF">PARMNEM_LOCUS21308</name>
</gene>
<organism evidence="1 2">
    <name type="scientific">Parnassius mnemosyne</name>
    <name type="common">clouded apollo</name>
    <dbReference type="NCBI Taxonomy" id="213953"/>
    <lineage>
        <taxon>Eukaryota</taxon>
        <taxon>Metazoa</taxon>
        <taxon>Ecdysozoa</taxon>
        <taxon>Arthropoda</taxon>
        <taxon>Hexapoda</taxon>
        <taxon>Insecta</taxon>
        <taxon>Pterygota</taxon>
        <taxon>Neoptera</taxon>
        <taxon>Endopterygota</taxon>
        <taxon>Lepidoptera</taxon>
        <taxon>Glossata</taxon>
        <taxon>Ditrysia</taxon>
        <taxon>Papilionoidea</taxon>
        <taxon>Papilionidae</taxon>
        <taxon>Parnassiinae</taxon>
        <taxon>Parnassini</taxon>
        <taxon>Parnassius</taxon>
        <taxon>Driopa</taxon>
    </lineage>
</organism>
<name>A0AAV1M5F8_9NEOP</name>
<evidence type="ECO:0000313" key="1">
    <source>
        <dbReference type="EMBL" id="CAK1602873.1"/>
    </source>
</evidence>
<protein>
    <submittedName>
        <fullName evidence="1">Uncharacterized protein</fullName>
    </submittedName>
</protein>
<evidence type="ECO:0000313" key="2">
    <source>
        <dbReference type="Proteomes" id="UP001314205"/>
    </source>
</evidence>
<keyword evidence="2" id="KW-1185">Reference proteome</keyword>
<proteinExistence type="predicted"/>
<dbReference type="Proteomes" id="UP001314205">
    <property type="component" value="Unassembled WGS sequence"/>
</dbReference>
<comment type="caution">
    <text evidence="1">The sequence shown here is derived from an EMBL/GenBank/DDBJ whole genome shotgun (WGS) entry which is preliminary data.</text>
</comment>
<sequence length="111" mass="12935">MIYYFTFVKIHNSLYVYISAEAEIVRNLIFHPHDTIFYPLFSLSVTGQQRARTYARSGVCDIPHYVTVYCCTKLRLVANCKVINSPCHFQFLNKLQLPIKTKKCCEILHVS</sequence>
<accession>A0AAV1M5F8</accession>
<reference evidence="1 2" key="1">
    <citation type="submission" date="2023-11" db="EMBL/GenBank/DDBJ databases">
        <authorList>
            <person name="Hedman E."/>
            <person name="Englund M."/>
            <person name="Stromberg M."/>
            <person name="Nyberg Akerstrom W."/>
            <person name="Nylinder S."/>
            <person name="Jareborg N."/>
            <person name="Kallberg Y."/>
            <person name="Kronander E."/>
        </authorList>
    </citation>
    <scope>NUCLEOTIDE SEQUENCE [LARGE SCALE GENOMIC DNA]</scope>
</reference>
<dbReference type="AlphaFoldDB" id="A0AAV1M5F8"/>